<sequence>MSENLRSWKAPLLKMHLKFMIFFKILFEYWLSREIILSFVLLLCIKKNC</sequence>
<reference evidence="1" key="1">
    <citation type="submission" date="2023-11" db="EMBL/GenBank/DDBJ databases">
        <authorList>
            <person name="Poullet M."/>
        </authorList>
    </citation>
    <scope>NUCLEOTIDE SEQUENCE</scope>
    <source>
        <strain evidence="1">E1834</strain>
    </source>
</reference>
<protein>
    <submittedName>
        <fullName evidence="1">Uncharacterized protein</fullName>
    </submittedName>
</protein>
<evidence type="ECO:0000313" key="2">
    <source>
        <dbReference type="Proteomes" id="UP001497535"/>
    </source>
</evidence>
<organism evidence="1 2">
    <name type="scientific">Meloidogyne enterolobii</name>
    <name type="common">Root-knot nematode worm</name>
    <name type="synonym">Meloidogyne mayaguensis</name>
    <dbReference type="NCBI Taxonomy" id="390850"/>
    <lineage>
        <taxon>Eukaryota</taxon>
        <taxon>Metazoa</taxon>
        <taxon>Ecdysozoa</taxon>
        <taxon>Nematoda</taxon>
        <taxon>Chromadorea</taxon>
        <taxon>Rhabditida</taxon>
        <taxon>Tylenchina</taxon>
        <taxon>Tylenchomorpha</taxon>
        <taxon>Tylenchoidea</taxon>
        <taxon>Meloidogynidae</taxon>
        <taxon>Meloidogyninae</taxon>
        <taxon>Meloidogyne</taxon>
    </lineage>
</organism>
<keyword evidence="2" id="KW-1185">Reference proteome</keyword>
<gene>
    <name evidence="1" type="ORF">MENTE1834_LOCUS32629</name>
</gene>
<evidence type="ECO:0000313" key="1">
    <source>
        <dbReference type="EMBL" id="CAK5085193.1"/>
    </source>
</evidence>
<comment type="caution">
    <text evidence="1">The sequence shown here is derived from an EMBL/GenBank/DDBJ whole genome shotgun (WGS) entry which is preliminary data.</text>
</comment>
<dbReference type="Proteomes" id="UP001497535">
    <property type="component" value="Unassembled WGS sequence"/>
</dbReference>
<proteinExistence type="predicted"/>
<accession>A0ACB1A4I3</accession>
<name>A0ACB1A4I3_MELEN</name>
<dbReference type="EMBL" id="CAVMJV010000056">
    <property type="protein sequence ID" value="CAK5085193.1"/>
    <property type="molecule type" value="Genomic_DNA"/>
</dbReference>